<accession>A0A812JQL6</accession>
<protein>
    <submittedName>
        <fullName evidence="1">Uncharacterized protein</fullName>
    </submittedName>
</protein>
<proteinExistence type="predicted"/>
<evidence type="ECO:0000313" key="1">
    <source>
        <dbReference type="EMBL" id="CAE7206945.1"/>
    </source>
</evidence>
<reference evidence="1" key="1">
    <citation type="submission" date="2021-02" db="EMBL/GenBank/DDBJ databases">
        <authorList>
            <person name="Dougan E. K."/>
            <person name="Rhodes N."/>
            <person name="Thang M."/>
            <person name="Chan C."/>
        </authorList>
    </citation>
    <scope>NUCLEOTIDE SEQUENCE</scope>
</reference>
<dbReference type="OrthoDB" id="424604at2759"/>
<dbReference type="AlphaFoldDB" id="A0A812JQL6"/>
<dbReference type="PROSITE" id="PS51257">
    <property type="entry name" value="PROKAR_LIPOPROTEIN"/>
    <property type="match status" value="1"/>
</dbReference>
<dbReference type="Proteomes" id="UP000604046">
    <property type="component" value="Unassembled WGS sequence"/>
</dbReference>
<name>A0A812JQL6_9DINO</name>
<sequence>MGHVTRVTMDRRKGSSRHGVVAVAAICAFGACLCFADGNVMSQSIRRSARGNPLTARSAVKFVSRKKAKYAPIDVNQLLGSSGGVFFGQRNALRILGFYLDTVGGDGGPPKGLERDLITKCFGNGDFHGRGDHEAAFQTFKECMQNGEPFEGSDDGSGWIWAVADLTVDGGLQMELRKSTPLGMRALMVARTGNTGEMFESLNWPTVRRRFNEILGHRDAEGVEVPGFEPA</sequence>
<evidence type="ECO:0000313" key="2">
    <source>
        <dbReference type="Proteomes" id="UP000604046"/>
    </source>
</evidence>
<comment type="caution">
    <text evidence="1">The sequence shown here is derived from an EMBL/GenBank/DDBJ whole genome shotgun (WGS) entry which is preliminary data.</text>
</comment>
<gene>
    <name evidence="1" type="ORF">SNAT2548_LOCUS6640</name>
</gene>
<organism evidence="1 2">
    <name type="scientific">Symbiodinium natans</name>
    <dbReference type="NCBI Taxonomy" id="878477"/>
    <lineage>
        <taxon>Eukaryota</taxon>
        <taxon>Sar</taxon>
        <taxon>Alveolata</taxon>
        <taxon>Dinophyceae</taxon>
        <taxon>Suessiales</taxon>
        <taxon>Symbiodiniaceae</taxon>
        <taxon>Symbiodinium</taxon>
    </lineage>
</organism>
<dbReference type="EMBL" id="CAJNDS010000446">
    <property type="protein sequence ID" value="CAE7206945.1"/>
    <property type="molecule type" value="Genomic_DNA"/>
</dbReference>
<keyword evidence="2" id="KW-1185">Reference proteome</keyword>